<reference evidence="2 3" key="1">
    <citation type="submission" date="2019-12" db="EMBL/GenBank/DDBJ databases">
        <title>Chromosome-level assembly of the Caenorhabditis remanei genome.</title>
        <authorList>
            <person name="Teterina A.A."/>
            <person name="Willis J.H."/>
            <person name="Phillips P.C."/>
        </authorList>
    </citation>
    <scope>NUCLEOTIDE SEQUENCE [LARGE SCALE GENOMIC DNA]</scope>
    <source>
        <strain evidence="2 3">PX506</strain>
        <tissue evidence="2">Whole organism</tissue>
    </source>
</reference>
<keyword evidence="1" id="KW-1133">Transmembrane helix</keyword>
<evidence type="ECO:0000313" key="2">
    <source>
        <dbReference type="EMBL" id="KAF1763668.1"/>
    </source>
</evidence>
<gene>
    <name evidence="2" type="ORF">GCK72_011935</name>
</gene>
<sequence>MTSNGCGIRHEIVLRSLSIVHLVLVVSNFFVLDPRVFAPLYIIYSIGVVCFFTLFIYSCVKYQAWFFVVALCFQALYIISAGYLASLALMGYFTIKMTLMCVVFGTNTLVIITDAISMIAVLTIRSDQLRRRAERKRYERRRSNFEASFPKY</sequence>
<name>A0A6A5H7G0_CAERE</name>
<feature type="transmembrane region" description="Helical" evidence="1">
    <location>
        <begin position="38"/>
        <end position="57"/>
    </location>
</feature>
<keyword evidence="1" id="KW-0812">Transmembrane</keyword>
<evidence type="ECO:0000313" key="3">
    <source>
        <dbReference type="Proteomes" id="UP000483820"/>
    </source>
</evidence>
<keyword evidence="1" id="KW-0472">Membrane</keyword>
<feature type="transmembrane region" description="Helical" evidence="1">
    <location>
        <begin position="97"/>
        <end position="122"/>
    </location>
</feature>
<dbReference type="EMBL" id="WUAV01000003">
    <property type="protein sequence ID" value="KAF1763668.1"/>
    <property type="molecule type" value="Genomic_DNA"/>
</dbReference>
<feature type="transmembrane region" description="Helical" evidence="1">
    <location>
        <begin position="64"/>
        <end position="85"/>
    </location>
</feature>
<dbReference type="GeneID" id="78775314"/>
<organism evidence="2 3">
    <name type="scientific">Caenorhabditis remanei</name>
    <name type="common">Caenorhabditis vulgaris</name>
    <dbReference type="NCBI Taxonomy" id="31234"/>
    <lineage>
        <taxon>Eukaryota</taxon>
        <taxon>Metazoa</taxon>
        <taxon>Ecdysozoa</taxon>
        <taxon>Nematoda</taxon>
        <taxon>Chromadorea</taxon>
        <taxon>Rhabditida</taxon>
        <taxon>Rhabditina</taxon>
        <taxon>Rhabditomorpha</taxon>
        <taxon>Rhabditoidea</taxon>
        <taxon>Rhabditidae</taxon>
        <taxon>Peloderinae</taxon>
        <taxon>Caenorhabditis</taxon>
    </lineage>
</organism>
<dbReference type="RefSeq" id="XP_053588340.1">
    <property type="nucleotide sequence ID" value="XM_053728763.1"/>
</dbReference>
<dbReference type="CTD" id="78775314"/>
<feature type="transmembrane region" description="Helical" evidence="1">
    <location>
        <begin position="12"/>
        <end position="32"/>
    </location>
</feature>
<evidence type="ECO:0000256" key="1">
    <source>
        <dbReference type="SAM" id="Phobius"/>
    </source>
</evidence>
<comment type="caution">
    <text evidence="2">The sequence shown here is derived from an EMBL/GenBank/DDBJ whole genome shotgun (WGS) entry which is preliminary data.</text>
</comment>
<dbReference type="Proteomes" id="UP000483820">
    <property type="component" value="Chromosome III"/>
</dbReference>
<accession>A0A6A5H7G0</accession>
<protein>
    <submittedName>
        <fullName evidence="2">Uncharacterized protein</fullName>
    </submittedName>
</protein>
<dbReference type="KEGG" id="crq:GCK72_011935"/>
<proteinExistence type="predicted"/>
<dbReference type="AlphaFoldDB" id="A0A6A5H7G0"/>